<dbReference type="PANTHER" id="PTHR30441">
    <property type="entry name" value="DUF748 DOMAIN-CONTAINING PROTEIN"/>
    <property type="match status" value="1"/>
</dbReference>
<dbReference type="Proteomes" id="UP001562065">
    <property type="component" value="Unassembled WGS sequence"/>
</dbReference>
<gene>
    <name evidence="2" type="ORF">AB5I84_12115</name>
</gene>
<reference evidence="2 3" key="1">
    <citation type="submission" date="2024-07" db="EMBL/GenBank/DDBJ databases">
        <authorList>
            <person name="Ren Q."/>
        </authorList>
    </citation>
    <scope>NUCLEOTIDE SEQUENCE [LARGE SCALE GENOMIC DNA]</scope>
    <source>
        <strain evidence="2 3">REN37</strain>
    </source>
</reference>
<sequence length="967" mass="104312">MSLSQRWRSSRRSTRIALIVAVLYLLYAALTAWVLAPWLQRTLIEELGAATGRDVSLTALDINPFTLSARAQEFALHDPDGTPFVAFDGLEVNFQLSSLLRRSWHFKSLVLTTPRVTVTQLQRGQFNFADLLERFADDPDASDEPAAPVKLPPLSVARIEVADGGVHFIDRAYGGEDKVELSPVSFVIHDFSTRAASDGDDNSYQLAITSPGGGSLDWQGRFLLDPFQADGQLTLRNVELAPFAELLRHQLRFTLAEGSLDLDTRYQVDGSDPLRIQLQDGQLTLNRLRLDDPEQQLTVLALPRLALSGITVDTLEQRVAATELALEQPRLVARLQQQGLDLVTLFTPIELPEDEKVAVVQVTPADERSDAAPEREWTLTLASLQLQQGAVALTDHTLAEPAALSLAPIDVTLGNLVVGAAEPFTLAAKLALDGGGSVSAEGGGTLVPFSTDLSLALEALPVTTLQPWLAPHLDAALQSGTAEGKWTLKLADGEPLQVTLRGDARINDLALLEQGRLPLLALKQLTLSGLSLDLAAQRLALARIGISGLDVQARISPDGRNPADRILRDSGSTNASDSGAPWQVQIEEIAFDNSRARYLDRSMSPNFSVALTRLQGSLRQLDSDGRRPVQVALQGRVDDHAPLSVQGTLSPLAAQPTAQLTTRLQGYDMTSLTPFTGQYLGYTTDTGQLSLDSTLTVDGTRLDSQTQVKALKFFLGDRVNSPDALNVPIKLGLSVIRDRHDLIELPVKAAGDLSDPSVSVRGIVLKALTNILVRAATSPLSVLAGLVGGSDLEQVPFSAGAAAPNADTERQLADLAKALEQRPQLMLTLEGQAGDADRLALSAEWLGRDLEGRNWAELDTAASDSGFQRRVLRRYQRELDADPQALLPDDSDSGRDTQVRAAFDALAAHLQTAVNDDLLLNLAQQRAQQVKTLLMDQYGIAGERLQQSSAKLAAADAPRVALTLSSR</sequence>
<name>A0ABV4AJA3_9GAMM</name>
<accession>A0ABV4AJA3</accession>
<dbReference type="InterPro" id="IPR052894">
    <property type="entry name" value="AsmA-related"/>
</dbReference>
<keyword evidence="1" id="KW-0472">Membrane</keyword>
<keyword evidence="1" id="KW-1133">Transmembrane helix</keyword>
<dbReference type="InterPro" id="IPR036737">
    <property type="entry name" value="OmpA-like_sf"/>
</dbReference>
<dbReference type="EMBL" id="JBGCUO010000002">
    <property type="protein sequence ID" value="MEY1662897.1"/>
    <property type="molecule type" value="Genomic_DNA"/>
</dbReference>
<evidence type="ECO:0000313" key="3">
    <source>
        <dbReference type="Proteomes" id="UP001562065"/>
    </source>
</evidence>
<dbReference type="PANTHER" id="PTHR30441:SF8">
    <property type="entry name" value="DUF748 DOMAIN-CONTAINING PROTEIN"/>
    <property type="match status" value="1"/>
</dbReference>
<evidence type="ECO:0000313" key="2">
    <source>
        <dbReference type="EMBL" id="MEY1662897.1"/>
    </source>
</evidence>
<dbReference type="Pfam" id="PF05359">
    <property type="entry name" value="DUF748"/>
    <property type="match status" value="2"/>
</dbReference>
<proteinExistence type="predicted"/>
<keyword evidence="3" id="KW-1185">Reference proteome</keyword>
<organism evidence="2 3">
    <name type="scientific">Isoalcanivorax beigongshangi</name>
    <dbReference type="NCBI Taxonomy" id="3238810"/>
    <lineage>
        <taxon>Bacteria</taxon>
        <taxon>Pseudomonadati</taxon>
        <taxon>Pseudomonadota</taxon>
        <taxon>Gammaproteobacteria</taxon>
        <taxon>Oceanospirillales</taxon>
        <taxon>Alcanivoracaceae</taxon>
        <taxon>Isoalcanivorax</taxon>
    </lineage>
</organism>
<dbReference type="InterPro" id="IPR008023">
    <property type="entry name" value="DUF748"/>
</dbReference>
<dbReference type="Gene3D" id="3.30.1330.60">
    <property type="entry name" value="OmpA-like domain"/>
    <property type="match status" value="1"/>
</dbReference>
<evidence type="ECO:0000256" key="1">
    <source>
        <dbReference type="SAM" id="Phobius"/>
    </source>
</evidence>
<protein>
    <submittedName>
        <fullName evidence="2">DUF748 domain-containing protein</fullName>
    </submittedName>
</protein>
<comment type="caution">
    <text evidence="2">The sequence shown here is derived from an EMBL/GenBank/DDBJ whole genome shotgun (WGS) entry which is preliminary data.</text>
</comment>
<feature type="transmembrane region" description="Helical" evidence="1">
    <location>
        <begin position="16"/>
        <end position="39"/>
    </location>
</feature>
<dbReference type="RefSeq" id="WP_369456167.1">
    <property type="nucleotide sequence ID" value="NZ_JBGCUO010000002.1"/>
</dbReference>
<keyword evidence="1" id="KW-0812">Transmembrane</keyword>